<dbReference type="PROSITE" id="PS00012">
    <property type="entry name" value="PHOSPHOPANTETHEINE"/>
    <property type="match status" value="1"/>
</dbReference>
<dbReference type="Gene3D" id="3.40.50.12780">
    <property type="entry name" value="N-terminal domain of ligase-like"/>
    <property type="match status" value="1"/>
</dbReference>
<dbReference type="Gene3D" id="3.30.559.30">
    <property type="entry name" value="Nonribosomal peptide synthetase, condensation domain"/>
    <property type="match status" value="2"/>
</dbReference>
<comment type="cofactor">
    <cofactor evidence="1">
        <name>pantetheine 4'-phosphate</name>
        <dbReference type="ChEBI" id="CHEBI:47942"/>
    </cofactor>
</comment>
<dbReference type="Gene3D" id="3.40.50.980">
    <property type="match status" value="2"/>
</dbReference>
<dbReference type="SMART" id="SM00824">
    <property type="entry name" value="PKS_TE"/>
    <property type="match status" value="1"/>
</dbReference>
<dbReference type="Gene3D" id="3.40.50.1820">
    <property type="entry name" value="alpha/beta hydrolase"/>
    <property type="match status" value="1"/>
</dbReference>
<evidence type="ECO:0000256" key="1">
    <source>
        <dbReference type="ARBA" id="ARBA00001957"/>
    </source>
</evidence>
<feature type="domain" description="Carrier" evidence="4">
    <location>
        <begin position="987"/>
        <end position="1061"/>
    </location>
</feature>
<dbReference type="Pfam" id="PF00668">
    <property type="entry name" value="Condensation"/>
    <property type="match status" value="2"/>
</dbReference>
<dbReference type="Gene3D" id="3.30.559.10">
    <property type="entry name" value="Chloramphenicol acetyltransferase-like domain"/>
    <property type="match status" value="2"/>
</dbReference>
<dbReference type="InterPro" id="IPR001242">
    <property type="entry name" value="Condensation_dom"/>
</dbReference>
<dbReference type="SMART" id="SM00823">
    <property type="entry name" value="PKS_PP"/>
    <property type="match status" value="2"/>
</dbReference>
<evidence type="ECO:0000256" key="2">
    <source>
        <dbReference type="ARBA" id="ARBA00022450"/>
    </source>
</evidence>
<keyword evidence="2" id="KW-0596">Phosphopantetheine</keyword>
<evidence type="ECO:0000256" key="3">
    <source>
        <dbReference type="ARBA" id="ARBA00022553"/>
    </source>
</evidence>
<keyword evidence="3" id="KW-0597">Phosphoprotein</keyword>
<dbReference type="InterPro" id="IPR006162">
    <property type="entry name" value="Ppantetheine_attach_site"/>
</dbReference>
<dbReference type="PROSITE" id="PS00455">
    <property type="entry name" value="AMP_BINDING"/>
    <property type="match status" value="2"/>
</dbReference>
<dbReference type="SUPFAM" id="SSF53474">
    <property type="entry name" value="alpha/beta-Hydrolases"/>
    <property type="match status" value="1"/>
</dbReference>
<dbReference type="InterPro" id="IPR045851">
    <property type="entry name" value="AMP-bd_C_sf"/>
</dbReference>
<dbReference type="Pfam" id="PF00501">
    <property type="entry name" value="AMP-binding"/>
    <property type="match status" value="2"/>
</dbReference>
<dbReference type="Pfam" id="PF13193">
    <property type="entry name" value="AMP-binding_C"/>
    <property type="match status" value="2"/>
</dbReference>
<name>A0ABY4MKG2_9ACTN</name>
<dbReference type="Gene3D" id="1.10.1200.10">
    <property type="entry name" value="ACP-like"/>
    <property type="match status" value="2"/>
</dbReference>
<dbReference type="InterPro" id="IPR001031">
    <property type="entry name" value="Thioesterase"/>
</dbReference>
<dbReference type="PANTHER" id="PTHR45527:SF14">
    <property type="entry name" value="PLIPASTATIN SYNTHASE SUBUNIT B"/>
    <property type="match status" value="1"/>
</dbReference>
<dbReference type="InterPro" id="IPR042099">
    <property type="entry name" value="ANL_N_sf"/>
</dbReference>
<dbReference type="InterPro" id="IPR020845">
    <property type="entry name" value="AMP-binding_CS"/>
</dbReference>
<dbReference type="Gene3D" id="3.30.300.30">
    <property type="match status" value="2"/>
</dbReference>
<dbReference type="EMBL" id="CP086322">
    <property type="protein sequence ID" value="UQA97199.1"/>
    <property type="molecule type" value="Genomic_DNA"/>
</dbReference>
<dbReference type="RefSeq" id="WP_248868122.1">
    <property type="nucleotide sequence ID" value="NZ_CP086322.1"/>
</dbReference>
<evidence type="ECO:0000313" key="6">
    <source>
        <dbReference type="Proteomes" id="UP000830115"/>
    </source>
</evidence>
<gene>
    <name evidence="5" type="ORF">K9S39_39810</name>
</gene>
<protein>
    <submittedName>
        <fullName evidence="5">Amino acid adenylation domain-containing protein</fullName>
    </submittedName>
</protein>
<dbReference type="InterPro" id="IPR020806">
    <property type="entry name" value="PKS_PP-bd"/>
</dbReference>
<reference evidence="5" key="1">
    <citation type="submission" date="2021-10" db="EMBL/GenBank/DDBJ databases">
        <title>Streptomyces nigrumlapis sp.nov.,an antimicrobial producing actinobacterium isolated from Black Gobi rocks.</title>
        <authorList>
            <person name="Wen Y."/>
            <person name="Zhang W."/>
            <person name="Liu X.G."/>
        </authorList>
    </citation>
    <scope>NUCLEOTIDE SEQUENCE</scope>
    <source>
        <strain evidence="5">ST13-2-2</strain>
    </source>
</reference>
<dbReference type="CDD" id="cd05930">
    <property type="entry name" value="A_NRPS"/>
    <property type="match status" value="1"/>
</dbReference>
<dbReference type="SUPFAM" id="SSF56801">
    <property type="entry name" value="Acetyl-CoA synthetase-like"/>
    <property type="match status" value="2"/>
</dbReference>
<dbReference type="NCBIfam" id="TIGR01733">
    <property type="entry name" value="AA-adenyl-dom"/>
    <property type="match status" value="2"/>
</dbReference>
<dbReference type="InterPro" id="IPR020802">
    <property type="entry name" value="TesA-like"/>
</dbReference>
<proteinExistence type="predicted"/>
<dbReference type="Pfam" id="PF00975">
    <property type="entry name" value="Thioesterase"/>
    <property type="match status" value="1"/>
</dbReference>
<feature type="domain" description="Carrier" evidence="4">
    <location>
        <begin position="2047"/>
        <end position="2122"/>
    </location>
</feature>
<dbReference type="Gene3D" id="2.30.38.10">
    <property type="entry name" value="Luciferase, Domain 3"/>
    <property type="match status" value="1"/>
</dbReference>
<keyword evidence="6" id="KW-1185">Reference proteome</keyword>
<dbReference type="InterPro" id="IPR009081">
    <property type="entry name" value="PP-bd_ACP"/>
</dbReference>
<dbReference type="InterPro" id="IPR025110">
    <property type="entry name" value="AMP-bd_C"/>
</dbReference>
<dbReference type="SUPFAM" id="SSF52777">
    <property type="entry name" value="CoA-dependent acyltransferases"/>
    <property type="match status" value="4"/>
</dbReference>
<dbReference type="PANTHER" id="PTHR45527">
    <property type="entry name" value="NONRIBOSOMAL PEPTIDE SYNTHETASE"/>
    <property type="match status" value="1"/>
</dbReference>
<dbReference type="InterPro" id="IPR036736">
    <property type="entry name" value="ACP-like_sf"/>
</dbReference>
<dbReference type="PROSITE" id="PS50075">
    <property type="entry name" value="CARRIER"/>
    <property type="match status" value="2"/>
</dbReference>
<dbReference type="SUPFAM" id="SSF47336">
    <property type="entry name" value="ACP-like"/>
    <property type="match status" value="2"/>
</dbReference>
<evidence type="ECO:0000313" key="5">
    <source>
        <dbReference type="EMBL" id="UQA97199.1"/>
    </source>
</evidence>
<evidence type="ECO:0000259" key="4">
    <source>
        <dbReference type="PROSITE" id="PS50075"/>
    </source>
</evidence>
<dbReference type="InterPro" id="IPR029058">
    <property type="entry name" value="AB_hydrolase_fold"/>
</dbReference>
<dbReference type="InterPro" id="IPR010071">
    <property type="entry name" value="AA_adenyl_dom"/>
</dbReference>
<dbReference type="InterPro" id="IPR023213">
    <property type="entry name" value="CAT-like_dom_sf"/>
</dbReference>
<organism evidence="5 6">
    <name type="scientific">Streptomyces halobius</name>
    <dbReference type="NCBI Taxonomy" id="2879846"/>
    <lineage>
        <taxon>Bacteria</taxon>
        <taxon>Bacillati</taxon>
        <taxon>Actinomycetota</taxon>
        <taxon>Actinomycetes</taxon>
        <taxon>Kitasatosporales</taxon>
        <taxon>Streptomycetaceae</taxon>
        <taxon>Streptomyces</taxon>
    </lineage>
</organism>
<sequence length="2404" mass="263069">MSSASPIPLTAYQRDIWTASSQVPDLPRFNIGGALRLSGKVDFGVLKECCRRAMRKNDAFHLRFAERGGIPVQWTDIDIPEIEVVDVSGEADPRAACLAWMERSNRRPLALDGGRLFDLALLRESESVGYLYVTAHHIITDGWGMDQFSQQVLSDYAHVMRTGIPLESTPPSFLASAEKEARYRGSSPWQRDRDFHRETFADLSPPLFSARATGGAPDGTRRSARHSFLLDRKLIDRIRERESSVFAFLTAAFATYLSRVHRCEEVVLGVPFLNRHGRAERRTVGQFVNMLPLRVAAQGERSMQDIATQIMASTFATKRHERLALGDLLRTLPSRGTGPRRLYDVTVSYLRLPKPENIPGLSVEKVALAHGHDQDALTVYIREYDDIGDVRVDLDYALDVFDEDFPVEAAARHIETLLKQAVDRAEEPVANLPMLAPEEHEDLVRTRNATDAPYPGDTTLHGLFEEQAARTPDRNAIAAGATHPALTYAELDARANQVARGLRAEGVRPDDRVAVLLERGPELLVALLGVLKAGGAYVPVDPAYPADRIRLLLDDCGAKVVLTAGRDGRGEGGPALQPRAPGVRVLPLDALRQGSGAPLEEAAGPHHLAYVIYTSGSTGKPKGVMVEHHSVVNRLAWMQKRYPVGDADVLLQKTPSSFDVSVWELFWWAVEGARVALLEAGGEREPREILRTIAEQRVTVVHFVPSMFGPFIDLLESDTGLPGSIARLRFVFCSGEALPPALVERFHRVFAAAGAPAPRLVNLYGPTEATVDVSYFDLGPGPDDGCAAGPDRPVQRVPIGRPIDNIRLYVLGRHDEPQPVGVPGELCIAGVGLARGYLGRPELTRSAFVDDPFRPGERMYRTGDLARWLADGTVEYLGRIDEQVKIRGNRVELGEVQSRLAAFPGVRDAVAAARTSASRGVHLVGYYVADEDADPTRLRAHLGTALPEFMIPSHFVRIDRIPLTPNGKADRRALPAPPRAGAMAETAPQGAAEATLAAIWGEVLEVDSVGVHDNYFALGGDSILMLRIRAEAERRGLHFTVGDMLRHPTVAELAAHASMGPSAEVPADPAPESFALVPGVDRARLAAAEDAYPVTRLQLGMLYHSSEHEKSAVYHDVFRYTLELDWDEAAFRQAHARLVARHPVLRSSFDLSGSAQPLQIVHRAADAVGTLGIADLRSRSAEAAAAEVREHIERRRHHRYAFDRPPLCLFRVHILPSGAVDLVFSFHHALLDGWSVANLLRELLQDYLHALGQDMAPVADTPLPSFAAHVRDERRALDSEDTRRYWRDALGSAPPARLETFRPHQAPGDDGFVVRHAALPDRLAAAVRGFAHTHELPVKSLLFAAHCLTLRLLQGSDEVTTGLVTHGRPERAEGERVAGLFLNTMPVRLGGTARTWLDAVREVDRRERESHPHRRYPLSAIQAQGGTDTCLQTAFNYVNFHVLGPLLRTAGVRLAGVEIWEQTNFPLLVNAITDPRNGRLELRIDGDGRIVTASQAELFGRRYIEILRRIVERPDETPDFGFLTEEPGDVVRRFERQALHTPRAVAVALSGERWTYEELDRAADRVARRLLSLGAPPGARIGVAMDRSPETVAVVLGIAKAGAACVPLDVSYPEERIAAMLAQAQPFRVIAHAGHARLVPDASAVLPAESVTAGPDRDPGDGPPHPLPPIPPESVAYVLFTSGSTGRPKSVAMPHRSLANLVTWQNRVPSGAVGGTTLQFAPLGFDVSFQEIFSTLCGGGTLRLVSEEQRRDMPALLRLIDREGVERVFLPYVALQQLAEAAEALDLRPRRLRVLVSSGEQLRVTEEIRRLCGELPGCLLENQYGPTETHVVTSFPMTGDPAAFPDLPPIGRPIDGVEVQVLDARLRLVPEGGKGEIYLGGACLAEGYEGQPELTRERFVPHPLRPDGARLYRTGDLGRVLPGGAVVCLERADAQVKIRGFRVEPGEVELALMKLAEHHPGLREAAVVARRPGGAPAFLAAFLVGDEASVDLGDVRRRLRATLPEYLVPSRFAWLPGLPLTPSGKRDDAALRAIALEPPPPSAGRTPPRDAYERGLAEMLSELLQVPQPGVHDDFFELGGTSLTAMRLVVMIEKRYGAEVPLSAFVEAPTVAALADRLRSGSAAADFDPLVPLRASGTRPPLFFVHPIGGNVLCYVRLAQRLPEDQPCYALQAAGAEPGTEPLRSVPDLARSYLDAVRRVQPSGPYTIGGWSFGGFVAFEMARQLRSSGATVDRLVLLDSITPAGRLQGVAEDQLLEWFLWELLWLERGGDAPAQPLPPGLGEQERFDYILHRAVEAGVLPPGGSTARVRRLFRVFRANWQALLDYRPDTCDQDLTLLRATAPLPKVLEPAHHAVGSAHRDPANGWGTWTSGRIDVVDVPGDHLQLMEEPCIATVARRIREVTR</sequence>
<dbReference type="Proteomes" id="UP000830115">
    <property type="component" value="Chromosome"/>
</dbReference>
<accession>A0ABY4MKG2</accession>
<dbReference type="Pfam" id="PF00550">
    <property type="entry name" value="PP-binding"/>
    <property type="match status" value="2"/>
</dbReference>
<dbReference type="InterPro" id="IPR000873">
    <property type="entry name" value="AMP-dep_synth/lig_dom"/>
</dbReference>